<name>A0A251UDN5_HELAN</name>
<dbReference type="InParanoid" id="A0A251UDN5"/>
<gene>
    <name evidence="2" type="ORF">HannXRQ_Chr07g0201441</name>
    <name evidence="1" type="ORF">HanXRQr2_Chr07g0310771</name>
</gene>
<evidence type="ECO:0000313" key="3">
    <source>
        <dbReference type="Proteomes" id="UP000215914"/>
    </source>
</evidence>
<sequence>MIRGLSFSFNDLHIKPPNQGFVDFRSFYFFKTQMSSTPSYYSDIHLLFQIFVDVYVLIS</sequence>
<dbReference type="AlphaFoldDB" id="A0A251UDN5"/>
<evidence type="ECO:0000313" key="2">
    <source>
        <dbReference type="EMBL" id="OTG21189.1"/>
    </source>
</evidence>
<dbReference type="Gramene" id="mRNA:HanXRQr2_Chr07g0310771">
    <property type="protein sequence ID" value="mRNA:HanXRQr2_Chr07g0310771"/>
    <property type="gene ID" value="HanXRQr2_Chr07g0310771"/>
</dbReference>
<organism evidence="2 3">
    <name type="scientific">Helianthus annuus</name>
    <name type="common">Common sunflower</name>
    <dbReference type="NCBI Taxonomy" id="4232"/>
    <lineage>
        <taxon>Eukaryota</taxon>
        <taxon>Viridiplantae</taxon>
        <taxon>Streptophyta</taxon>
        <taxon>Embryophyta</taxon>
        <taxon>Tracheophyta</taxon>
        <taxon>Spermatophyta</taxon>
        <taxon>Magnoliopsida</taxon>
        <taxon>eudicotyledons</taxon>
        <taxon>Gunneridae</taxon>
        <taxon>Pentapetalae</taxon>
        <taxon>asterids</taxon>
        <taxon>campanulids</taxon>
        <taxon>Asterales</taxon>
        <taxon>Asteraceae</taxon>
        <taxon>Asteroideae</taxon>
        <taxon>Heliantheae alliance</taxon>
        <taxon>Heliantheae</taxon>
        <taxon>Helianthus</taxon>
    </lineage>
</organism>
<protein>
    <submittedName>
        <fullName evidence="2">Uncharacterized protein</fullName>
    </submittedName>
</protein>
<reference evidence="2" key="2">
    <citation type="submission" date="2017-02" db="EMBL/GenBank/DDBJ databases">
        <title>Sunflower complete genome.</title>
        <authorList>
            <person name="Langlade N."/>
            <person name="Munos S."/>
        </authorList>
    </citation>
    <scope>NUCLEOTIDE SEQUENCE [LARGE SCALE GENOMIC DNA]</scope>
    <source>
        <tissue evidence="2">Leaves</tissue>
    </source>
</reference>
<accession>A0A251UDN5</accession>
<dbReference type="EMBL" id="MNCJ02000322">
    <property type="protein sequence ID" value="KAF5799984.1"/>
    <property type="molecule type" value="Genomic_DNA"/>
</dbReference>
<dbReference type="Proteomes" id="UP000215914">
    <property type="component" value="Chromosome 7"/>
</dbReference>
<reference evidence="1" key="3">
    <citation type="submission" date="2020-06" db="EMBL/GenBank/DDBJ databases">
        <title>Helianthus annuus Genome sequencing and assembly Release 2.</title>
        <authorList>
            <person name="Gouzy J."/>
            <person name="Langlade N."/>
            <person name="Munos S."/>
        </authorList>
    </citation>
    <scope>NUCLEOTIDE SEQUENCE</scope>
    <source>
        <tissue evidence="1">Leaves</tissue>
    </source>
</reference>
<evidence type="ECO:0000313" key="1">
    <source>
        <dbReference type="EMBL" id="KAF5799984.1"/>
    </source>
</evidence>
<dbReference type="EMBL" id="CM007896">
    <property type="protein sequence ID" value="OTG21189.1"/>
    <property type="molecule type" value="Genomic_DNA"/>
</dbReference>
<reference evidence="1 3" key="1">
    <citation type="journal article" date="2017" name="Nature">
        <title>The sunflower genome provides insights into oil metabolism, flowering and Asterid evolution.</title>
        <authorList>
            <person name="Badouin H."/>
            <person name="Gouzy J."/>
            <person name="Grassa C.J."/>
            <person name="Murat F."/>
            <person name="Staton S.E."/>
            <person name="Cottret L."/>
            <person name="Lelandais-Briere C."/>
            <person name="Owens G.L."/>
            <person name="Carrere S."/>
            <person name="Mayjonade B."/>
            <person name="Legrand L."/>
            <person name="Gill N."/>
            <person name="Kane N.C."/>
            <person name="Bowers J.E."/>
            <person name="Hubner S."/>
            <person name="Bellec A."/>
            <person name="Berard A."/>
            <person name="Berges H."/>
            <person name="Blanchet N."/>
            <person name="Boniface M.C."/>
            <person name="Brunel D."/>
            <person name="Catrice O."/>
            <person name="Chaidir N."/>
            <person name="Claudel C."/>
            <person name="Donnadieu C."/>
            <person name="Faraut T."/>
            <person name="Fievet G."/>
            <person name="Helmstetter N."/>
            <person name="King M."/>
            <person name="Knapp S.J."/>
            <person name="Lai Z."/>
            <person name="Le Paslier M.C."/>
            <person name="Lippi Y."/>
            <person name="Lorenzon L."/>
            <person name="Mandel J.R."/>
            <person name="Marage G."/>
            <person name="Marchand G."/>
            <person name="Marquand E."/>
            <person name="Bret-Mestries E."/>
            <person name="Morien E."/>
            <person name="Nambeesan S."/>
            <person name="Nguyen T."/>
            <person name="Pegot-Espagnet P."/>
            <person name="Pouilly N."/>
            <person name="Raftis F."/>
            <person name="Sallet E."/>
            <person name="Schiex T."/>
            <person name="Thomas J."/>
            <person name="Vandecasteele C."/>
            <person name="Vares D."/>
            <person name="Vear F."/>
            <person name="Vautrin S."/>
            <person name="Crespi M."/>
            <person name="Mangin B."/>
            <person name="Burke J.M."/>
            <person name="Salse J."/>
            <person name="Munos S."/>
            <person name="Vincourt P."/>
            <person name="Rieseberg L.H."/>
            <person name="Langlade N.B."/>
        </authorList>
    </citation>
    <scope>NUCLEOTIDE SEQUENCE [LARGE SCALE GENOMIC DNA]</scope>
    <source>
        <strain evidence="3">cv. SF193</strain>
        <tissue evidence="1">Leaves</tissue>
    </source>
</reference>
<keyword evidence="3" id="KW-1185">Reference proteome</keyword>
<proteinExistence type="predicted"/>